<proteinExistence type="inferred from homology"/>
<accession>A0A0G0E346</accession>
<dbReference type="GO" id="GO:0006412">
    <property type="term" value="P:translation"/>
    <property type="evidence" value="ECO:0007669"/>
    <property type="project" value="UniProtKB-UniRule"/>
</dbReference>
<dbReference type="Proteomes" id="UP000034581">
    <property type="component" value="Unassembled WGS sequence"/>
</dbReference>
<reference evidence="5 6" key="1">
    <citation type="journal article" date="2015" name="Nature">
        <title>rRNA introns, odd ribosomes, and small enigmatic genomes across a large radiation of phyla.</title>
        <authorList>
            <person name="Brown C.T."/>
            <person name="Hug L.A."/>
            <person name="Thomas B.C."/>
            <person name="Sharon I."/>
            <person name="Castelle C.J."/>
            <person name="Singh A."/>
            <person name="Wilkins M.J."/>
            <person name="Williams K.H."/>
            <person name="Banfield J.F."/>
        </authorList>
    </citation>
    <scope>NUCLEOTIDE SEQUENCE [LARGE SCALE GENOMIC DNA]</scope>
</reference>
<protein>
    <recommendedName>
        <fullName evidence="4">Large ribosomal subunit protein uL13</fullName>
    </recommendedName>
</protein>
<dbReference type="PIRSF" id="PIRSF002181">
    <property type="entry name" value="Ribosomal_L13"/>
    <property type="match status" value="1"/>
</dbReference>
<dbReference type="PATRIC" id="fig|1618350.3.peg.696"/>
<dbReference type="GO" id="GO:0003729">
    <property type="term" value="F:mRNA binding"/>
    <property type="evidence" value="ECO:0007669"/>
    <property type="project" value="TreeGrafter"/>
</dbReference>
<evidence type="ECO:0000313" key="5">
    <source>
        <dbReference type="EMBL" id="KKP69665.1"/>
    </source>
</evidence>
<dbReference type="HAMAP" id="MF_01366">
    <property type="entry name" value="Ribosomal_uL13"/>
    <property type="match status" value="1"/>
</dbReference>
<dbReference type="GO" id="GO:0022625">
    <property type="term" value="C:cytosolic large ribosomal subunit"/>
    <property type="evidence" value="ECO:0007669"/>
    <property type="project" value="TreeGrafter"/>
</dbReference>
<dbReference type="EMBL" id="LBQB01000004">
    <property type="protein sequence ID" value="KKP69665.1"/>
    <property type="molecule type" value="Genomic_DNA"/>
</dbReference>
<dbReference type="SUPFAM" id="SSF52161">
    <property type="entry name" value="Ribosomal protein L13"/>
    <property type="match status" value="1"/>
</dbReference>
<dbReference type="Pfam" id="PF00572">
    <property type="entry name" value="Ribosomal_L13"/>
    <property type="match status" value="1"/>
</dbReference>
<dbReference type="STRING" id="1618350.UR67_C0004G0062"/>
<evidence type="ECO:0000256" key="2">
    <source>
        <dbReference type="ARBA" id="ARBA00022980"/>
    </source>
</evidence>
<dbReference type="InterPro" id="IPR036899">
    <property type="entry name" value="Ribosomal_uL13_sf"/>
</dbReference>
<comment type="subunit">
    <text evidence="4">Part of the 50S ribosomal subunit.</text>
</comment>
<dbReference type="InterPro" id="IPR005822">
    <property type="entry name" value="Ribosomal_uL13"/>
</dbReference>
<dbReference type="GO" id="GO:0003735">
    <property type="term" value="F:structural constituent of ribosome"/>
    <property type="evidence" value="ECO:0007669"/>
    <property type="project" value="InterPro"/>
</dbReference>
<comment type="function">
    <text evidence="4">This protein is one of the early assembly proteins of the 50S ribosomal subunit, although it is not seen to bind rRNA by itself. It is important during the early stages of 50S assembly.</text>
</comment>
<evidence type="ECO:0000256" key="3">
    <source>
        <dbReference type="ARBA" id="ARBA00023274"/>
    </source>
</evidence>
<evidence type="ECO:0000313" key="6">
    <source>
        <dbReference type="Proteomes" id="UP000034581"/>
    </source>
</evidence>
<dbReference type="PANTHER" id="PTHR11545">
    <property type="entry name" value="RIBOSOMAL PROTEIN L13"/>
    <property type="match status" value="1"/>
</dbReference>
<keyword evidence="3 4" id="KW-0687">Ribonucleoprotein</keyword>
<evidence type="ECO:0000256" key="1">
    <source>
        <dbReference type="ARBA" id="ARBA00006227"/>
    </source>
</evidence>
<dbReference type="InterPro" id="IPR005823">
    <property type="entry name" value="Ribosomal_uL13_bac-type"/>
</dbReference>
<dbReference type="GO" id="GO:0017148">
    <property type="term" value="P:negative regulation of translation"/>
    <property type="evidence" value="ECO:0007669"/>
    <property type="project" value="TreeGrafter"/>
</dbReference>
<sequence length="149" mass="16881">MKTYNNKTSYTKKKDQVSNWYIIDAENKILGRLAKTVAEVISGKLKVNYVPYMDMGDNVVIINAKKIAVSGNKEEDKLYHHHSGFPGGLKTATLKQLRAKDARKVLENAISGMTPKTRMGKAMLKKVHIFNDANHKYQSKELKTLKVEE</sequence>
<gene>
    <name evidence="4" type="primary">rplM</name>
    <name evidence="5" type="ORF">UR67_C0004G0062</name>
</gene>
<dbReference type="NCBIfam" id="TIGR01066">
    <property type="entry name" value="rplM_bact"/>
    <property type="match status" value="1"/>
</dbReference>
<dbReference type="AlphaFoldDB" id="A0A0G0E346"/>
<dbReference type="PANTHER" id="PTHR11545:SF2">
    <property type="entry name" value="LARGE RIBOSOMAL SUBUNIT PROTEIN UL13M"/>
    <property type="match status" value="1"/>
</dbReference>
<evidence type="ECO:0000256" key="4">
    <source>
        <dbReference type="HAMAP-Rule" id="MF_01366"/>
    </source>
</evidence>
<comment type="caution">
    <text evidence="5">The sequence shown here is derived from an EMBL/GenBank/DDBJ whole genome shotgun (WGS) entry which is preliminary data.</text>
</comment>
<dbReference type="Gene3D" id="3.90.1180.10">
    <property type="entry name" value="Ribosomal protein L13"/>
    <property type="match status" value="1"/>
</dbReference>
<comment type="similarity">
    <text evidence="1 4">Belongs to the universal ribosomal protein uL13 family.</text>
</comment>
<name>A0A0G0E346_UNCC3</name>
<organism evidence="5 6">
    <name type="scientific">candidate division CPR3 bacterium GW2011_GWF2_35_18</name>
    <dbReference type="NCBI Taxonomy" id="1618350"/>
    <lineage>
        <taxon>Bacteria</taxon>
        <taxon>Bacteria division CPR3</taxon>
    </lineage>
</organism>
<dbReference type="CDD" id="cd00392">
    <property type="entry name" value="Ribosomal_L13"/>
    <property type="match status" value="1"/>
</dbReference>
<keyword evidence="2 4" id="KW-0689">Ribosomal protein</keyword>